<evidence type="ECO:0000259" key="2">
    <source>
        <dbReference type="Pfam" id="PF03795"/>
    </source>
</evidence>
<dbReference type="EMBL" id="CP054706">
    <property type="protein sequence ID" value="QQK78907.1"/>
    <property type="molecule type" value="Genomic_DNA"/>
</dbReference>
<dbReference type="SUPFAM" id="SSF54909">
    <property type="entry name" value="Dimeric alpha+beta barrel"/>
    <property type="match status" value="1"/>
</dbReference>
<dbReference type="Gene3D" id="3.30.70.1060">
    <property type="entry name" value="Dimeric alpha+beta barrel"/>
    <property type="match status" value="1"/>
</dbReference>
<dbReference type="KEGG" id="scib:HUG20_02635"/>
<dbReference type="InterPro" id="IPR011008">
    <property type="entry name" value="Dimeric_a/b-barrel"/>
</dbReference>
<feature type="domain" description="YCII-related" evidence="2">
    <location>
        <begin position="5"/>
        <end position="82"/>
    </location>
</feature>
<evidence type="ECO:0000313" key="4">
    <source>
        <dbReference type="Proteomes" id="UP000595349"/>
    </source>
</evidence>
<gene>
    <name evidence="3" type="ORF">HUG20_02635</name>
</gene>
<name>A0A7T6Z8P4_9BACI</name>
<dbReference type="InterPro" id="IPR005545">
    <property type="entry name" value="YCII"/>
</dbReference>
<evidence type="ECO:0000313" key="3">
    <source>
        <dbReference type="EMBL" id="QQK78907.1"/>
    </source>
</evidence>
<dbReference type="PANTHER" id="PTHR37828">
    <property type="entry name" value="GSR2449 PROTEIN"/>
    <property type="match status" value="1"/>
</dbReference>
<dbReference type="Pfam" id="PF03795">
    <property type="entry name" value="YCII"/>
    <property type="match status" value="1"/>
</dbReference>
<dbReference type="Proteomes" id="UP000595349">
    <property type="component" value="Chromosome"/>
</dbReference>
<organism evidence="3 4">
    <name type="scientific">Salicibibacter cibi</name>
    <dbReference type="NCBI Taxonomy" id="2743001"/>
    <lineage>
        <taxon>Bacteria</taxon>
        <taxon>Bacillati</taxon>
        <taxon>Bacillota</taxon>
        <taxon>Bacilli</taxon>
        <taxon>Bacillales</taxon>
        <taxon>Bacillaceae</taxon>
        <taxon>Salicibibacter</taxon>
    </lineage>
</organism>
<evidence type="ECO:0000256" key="1">
    <source>
        <dbReference type="ARBA" id="ARBA00007689"/>
    </source>
</evidence>
<proteinExistence type="inferred from homology"/>
<sequence length="89" mass="10249">MKYFAVLLPTIDAEKSAEYRSQHLDYLEKMRNDGHIFANGRFTDGSGGLVIYTAQNLEQAVRYVQNDPFVIHKARGYEIHEWDMVLPGT</sequence>
<dbReference type="PANTHER" id="PTHR37828:SF1">
    <property type="entry name" value="YCII-RELATED DOMAIN-CONTAINING PROTEIN"/>
    <property type="match status" value="1"/>
</dbReference>
<protein>
    <recommendedName>
        <fullName evidence="2">YCII-related domain-containing protein</fullName>
    </recommendedName>
</protein>
<comment type="similarity">
    <text evidence="1">Belongs to the YciI family.</text>
</comment>
<accession>A0A7T6Z8P4</accession>
<dbReference type="RefSeq" id="WP_200087762.1">
    <property type="nucleotide sequence ID" value="NZ_CP054706.1"/>
</dbReference>
<dbReference type="AlphaFoldDB" id="A0A7T6Z8P4"/>
<reference evidence="3 4" key="1">
    <citation type="submission" date="2020-06" db="EMBL/GenBank/DDBJ databases">
        <title>Genomic analysis of Salicibibacter sp. NKC21-4.</title>
        <authorList>
            <person name="Oh Y.J."/>
        </authorList>
    </citation>
    <scope>NUCLEOTIDE SEQUENCE [LARGE SCALE GENOMIC DNA]</scope>
    <source>
        <strain evidence="3 4">NKC21-4</strain>
    </source>
</reference>
<keyword evidence="4" id="KW-1185">Reference proteome</keyword>